<dbReference type="InterPro" id="IPR003210">
    <property type="entry name" value="Signal_recog_particle_SRP14"/>
</dbReference>
<proteinExistence type="inferred from homology"/>
<keyword evidence="3 7" id="KW-0963">Cytoplasm</keyword>
<keyword evidence="4 7" id="KW-0694">RNA-binding</keyword>
<dbReference type="RefSeq" id="XP_051446379.1">
    <property type="nucleotide sequence ID" value="XM_051587647.1"/>
</dbReference>
<dbReference type="AlphaFoldDB" id="A0AAD5EE59"/>
<dbReference type="SUPFAM" id="SSF54762">
    <property type="entry name" value="Signal recognition particle alu RNA binding heterodimer, SRP9/14"/>
    <property type="match status" value="1"/>
</dbReference>
<evidence type="ECO:0000256" key="2">
    <source>
        <dbReference type="ARBA" id="ARBA00010349"/>
    </source>
</evidence>
<feature type="region of interest" description="Disordered" evidence="8">
    <location>
        <begin position="110"/>
        <end position="132"/>
    </location>
</feature>
<name>A0AAD5EE59_UMBRA</name>
<evidence type="ECO:0000256" key="5">
    <source>
        <dbReference type="ARBA" id="ARBA00023135"/>
    </source>
</evidence>
<dbReference type="Proteomes" id="UP001206595">
    <property type="component" value="Unassembled WGS sequence"/>
</dbReference>
<dbReference type="GO" id="GO:0006614">
    <property type="term" value="P:SRP-dependent cotranslational protein targeting to membrane"/>
    <property type="evidence" value="ECO:0007669"/>
    <property type="project" value="UniProtKB-UniRule"/>
</dbReference>
<evidence type="ECO:0000313" key="10">
    <source>
        <dbReference type="Proteomes" id="UP001206595"/>
    </source>
</evidence>
<comment type="similarity">
    <text evidence="2 7">Belongs to the SRP14 family.</text>
</comment>
<gene>
    <name evidence="9" type="ORF">K450DRAFT_232754</name>
</gene>
<dbReference type="EMBL" id="MU620906">
    <property type="protein sequence ID" value="KAI8581375.1"/>
    <property type="molecule type" value="Genomic_DNA"/>
</dbReference>
<dbReference type="Pfam" id="PF02290">
    <property type="entry name" value="SRP14"/>
    <property type="match status" value="1"/>
</dbReference>
<reference evidence="9" key="1">
    <citation type="submission" date="2021-06" db="EMBL/GenBank/DDBJ databases">
        <authorList>
            <consortium name="DOE Joint Genome Institute"/>
            <person name="Mondo S.J."/>
            <person name="Amses K.R."/>
            <person name="Simmons D.R."/>
            <person name="Longcore J.E."/>
            <person name="Seto K."/>
            <person name="Alves G.H."/>
            <person name="Bonds A.E."/>
            <person name="Quandt C.A."/>
            <person name="Davis W.J."/>
            <person name="Chang Y."/>
            <person name="Letcher P.M."/>
            <person name="Powell M.J."/>
            <person name="Kuo A."/>
            <person name="Labutti K."/>
            <person name="Pangilinan J."/>
            <person name="Andreopoulos W."/>
            <person name="Tritt A."/>
            <person name="Riley R."/>
            <person name="Hundley H."/>
            <person name="Johnson J."/>
            <person name="Lipzen A."/>
            <person name="Barry K."/>
            <person name="Berbee M.L."/>
            <person name="Buchler N.E."/>
            <person name="Grigoriev I.V."/>
            <person name="Spatafora J.W."/>
            <person name="Stajich J.E."/>
            <person name="James T.Y."/>
        </authorList>
    </citation>
    <scope>NUCLEOTIDE SEQUENCE</scope>
    <source>
        <strain evidence="9">AG</strain>
    </source>
</reference>
<dbReference type="PANTHER" id="PTHR12013">
    <property type="entry name" value="SIGNAL RECOGNITION PARTICLE 14 KD PROTEIN"/>
    <property type="match status" value="1"/>
</dbReference>
<dbReference type="Gene3D" id="3.30.720.10">
    <property type="entry name" value="Signal recognition particle alu RNA binding heterodimer, srp9/1"/>
    <property type="match status" value="1"/>
</dbReference>
<feature type="region of interest" description="Disordered" evidence="8">
    <location>
        <begin position="32"/>
        <end position="59"/>
    </location>
</feature>
<comment type="subunit">
    <text evidence="7">Component of a fungal signal recognition particle (SRP) complex that consists of a 7SL RNA molecule (scR1) and at least six protein subunits: SRP72, SRP68, SRP54, SEC65, SRP21 and SRP14.</text>
</comment>
<dbReference type="GO" id="GO:0030942">
    <property type="term" value="F:endoplasmic reticulum signal peptide binding"/>
    <property type="evidence" value="ECO:0007669"/>
    <property type="project" value="UniProtKB-UniRule"/>
</dbReference>
<evidence type="ECO:0000256" key="4">
    <source>
        <dbReference type="ARBA" id="ARBA00022884"/>
    </source>
</evidence>
<dbReference type="GO" id="GO:0005786">
    <property type="term" value="C:signal recognition particle, endoplasmic reticulum targeting"/>
    <property type="evidence" value="ECO:0007669"/>
    <property type="project" value="UniProtKB-UniRule"/>
</dbReference>
<evidence type="ECO:0000256" key="3">
    <source>
        <dbReference type="ARBA" id="ARBA00022490"/>
    </source>
</evidence>
<dbReference type="GeneID" id="75912992"/>
<organism evidence="9 10">
    <name type="scientific">Umbelopsis ramanniana AG</name>
    <dbReference type="NCBI Taxonomy" id="1314678"/>
    <lineage>
        <taxon>Eukaryota</taxon>
        <taxon>Fungi</taxon>
        <taxon>Fungi incertae sedis</taxon>
        <taxon>Mucoromycota</taxon>
        <taxon>Mucoromycotina</taxon>
        <taxon>Umbelopsidomycetes</taxon>
        <taxon>Umbelopsidales</taxon>
        <taxon>Umbelopsidaceae</taxon>
        <taxon>Umbelopsis</taxon>
    </lineage>
</organism>
<feature type="compositionally biased region" description="Low complexity" evidence="8">
    <location>
        <begin position="117"/>
        <end position="132"/>
    </location>
</feature>
<reference evidence="9" key="2">
    <citation type="journal article" date="2022" name="Proc. Natl. Acad. Sci. U.S.A.">
        <title>Diploid-dominant life cycles characterize the early evolution of Fungi.</title>
        <authorList>
            <person name="Amses K.R."/>
            <person name="Simmons D.R."/>
            <person name="Longcore J.E."/>
            <person name="Mondo S.J."/>
            <person name="Seto K."/>
            <person name="Jeronimo G.H."/>
            <person name="Bonds A.E."/>
            <person name="Quandt C.A."/>
            <person name="Davis W.J."/>
            <person name="Chang Y."/>
            <person name="Federici B.A."/>
            <person name="Kuo A."/>
            <person name="LaButti K."/>
            <person name="Pangilinan J."/>
            <person name="Andreopoulos W."/>
            <person name="Tritt A."/>
            <person name="Riley R."/>
            <person name="Hundley H."/>
            <person name="Johnson J."/>
            <person name="Lipzen A."/>
            <person name="Barry K."/>
            <person name="Lang B.F."/>
            <person name="Cuomo C.A."/>
            <person name="Buchler N.E."/>
            <person name="Grigoriev I.V."/>
            <person name="Spatafora J.W."/>
            <person name="Stajich J.E."/>
            <person name="James T.Y."/>
        </authorList>
    </citation>
    <scope>NUCLEOTIDE SEQUENCE</scope>
    <source>
        <strain evidence="9">AG</strain>
    </source>
</reference>
<evidence type="ECO:0000256" key="8">
    <source>
        <dbReference type="SAM" id="MobiDB-lite"/>
    </source>
</evidence>
<keyword evidence="6 7" id="KW-0687">Ribonucleoprotein</keyword>
<dbReference type="InterPro" id="IPR009018">
    <property type="entry name" value="Signal_recog_particle_SRP9/14"/>
</dbReference>
<evidence type="ECO:0000256" key="1">
    <source>
        <dbReference type="ARBA" id="ARBA00004496"/>
    </source>
</evidence>
<accession>A0AAD5EE59</accession>
<dbReference type="GO" id="GO:0008312">
    <property type="term" value="F:7S RNA binding"/>
    <property type="evidence" value="ECO:0007669"/>
    <property type="project" value="UniProtKB-UniRule"/>
</dbReference>
<sequence>MKELDPIPFTVELGQFYQRAKTSGTVNVTMKRLTREPSQGQRKRKLEDTTMTEATETSADDDKEYVCLIRAKFKNENISTRVNGTEYEKFQQAYSNIIKAYMDALKKKDRKAKVNQKKPTAAAAASKLKPSA</sequence>
<comment type="function">
    <text evidence="7">Component of the signal recognition particle (SRP) complex, a ribonucleoprotein complex that mediates the cotranslational targeting of secretory and membrane proteins to the endoplasmic reticulum (ER).</text>
</comment>
<comment type="subcellular location">
    <subcellularLocation>
        <location evidence="1 7">Cytoplasm</location>
    </subcellularLocation>
</comment>
<keyword evidence="10" id="KW-1185">Reference proteome</keyword>
<evidence type="ECO:0000313" key="9">
    <source>
        <dbReference type="EMBL" id="KAI8581375.1"/>
    </source>
</evidence>
<keyword evidence="5 7" id="KW-0733">Signal recognition particle</keyword>
<protein>
    <recommendedName>
        <fullName evidence="7">Signal recognition particle subunit SRP14</fullName>
    </recommendedName>
    <alternativeName>
        <fullName evidence="7">Signal recognition particle 14 kDa protein</fullName>
    </alternativeName>
</protein>
<evidence type="ECO:0000256" key="7">
    <source>
        <dbReference type="RuleBase" id="RU368100"/>
    </source>
</evidence>
<evidence type="ECO:0000256" key="6">
    <source>
        <dbReference type="ARBA" id="ARBA00023274"/>
    </source>
</evidence>
<comment type="caution">
    <text evidence="9">The sequence shown here is derived from an EMBL/GenBank/DDBJ whole genome shotgun (WGS) entry which is preliminary data.</text>
</comment>